<evidence type="ECO:0000313" key="2">
    <source>
        <dbReference type="Proteomes" id="UP001341840"/>
    </source>
</evidence>
<comment type="caution">
    <text evidence="1">The sequence shown here is derived from an EMBL/GenBank/DDBJ whole genome shotgun (WGS) entry which is preliminary data.</text>
</comment>
<reference evidence="1 2" key="1">
    <citation type="journal article" date="2023" name="Plants (Basel)">
        <title>Bridging the Gap: Combining Genomics and Transcriptomics Approaches to Understand Stylosanthes scabra, an Orphan Legume from the Brazilian Caatinga.</title>
        <authorList>
            <person name="Ferreira-Neto J.R.C."/>
            <person name="da Silva M.D."/>
            <person name="Binneck E."/>
            <person name="de Melo N.F."/>
            <person name="da Silva R.H."/>
            <person name="de Melo A.L.T.M."/>
            <person name="Pandolfi V."/>
            <person name="Bustamante F.O."/>
            <person name="Brasileiro-Vidal A.C."/>
            <person name="Benko-Iseppon A.M."/>
        </authorList>
    </citation>
    <scope>NUCLEOTIDE SEQUENCE [LARGE SCALE GENOMIC DNA]</scope>
    <source>
        <tissue evidence="1">Leaves</tissue>
    </source>
</reference>
<protein>
    <submittedName>
        <fullName evidence="1">Uncharacterized protein</fullName>
    </submittedName>
</protein>
<proteinExistence type="predicted"/>
<name>A0ABU6SPT1_9FABA</name>
<sequence length="92" mass="10811">MLCDVLRAIEYPSTPSTQSKPRHKRYLHIHHQWLRISCIGHARTSPRTWISKTCKVIKLNLSRNLRAKNGVENSKPIPSKWYRIEEDEASFV</sequence>
<dbReference type="Proteomes" id="UP001341840">
    <property type="component" value="Unassembled WGS sequence"/>
</dbReference>
<accession>A0ABU6SPT1</accession>
<evidence type="ECO:0000313" key="1">
    <source>
        <dbReference type="EMBL" id="MED6138345.1"/>
    </source>
</evidence>
<dbReference type="EMBL" id="JASCZI010061309">
    <property type="protein sequence ID" value="MED6138345.1"/>
    <property type="molecule type" value="Genomic_DNA"/>
</dbReference>
<organism evidence="1 2">
    <name type="scientific">Stylosanthes scabra</name>
    <dbReference type="NCBI Taxonomy" id="79078"/>
    <lineage>
        <taxon>Eukaryota</taxon>
        <taxon>Viridiplantae</taxon>
        <taxon>Streptophyta</taxon>
        <taxon>Embryophyta</taxon>
        <taxon>Tracheophyta</taxon>
        <taxon>Spermatophyta</taxon>
        <taxon>Magnoliopsida</taxon>
        <taxon>eudicotyledons</taxon>
        <taxon>Gunneridae</taxon>
        <taxon>Pentapetalae</taxon>
        <taxon>rosids</taxon>
        <taxon>fabids</taxon>
        <taxon>Fabales</taxon>
        <taxon>Fabaceae</taxon>
        <taxon>Papilionoideae</taxon>
        <taxon>50 kb inversion clade</taxon>
        <taxon>dalbergioids sensu lato</taxon>
        <taxon>Dalbergieae</taxon>
        <taxon>Pterocarpus clade</taxon>
        <taxon>Stylosanthes</taxon>
    </lineage>
</organism>
<gene>
    <name evidence="1" type="ORF">PIB30_073529</name>
</gene>
<keyword evidence="2" id="KW-1185">Reference proteome</keyword>